<dbReference type="SUPFAM" id="SSF57501">
    <property type="entry name" value="Cystine-knot cytokines"/>
    <property type="match status" value="1"/>
</dbReference>
<keyword evidence="6 14" id="KW-0732">Signal</keyword>
<dbReference type="GeneID" id="110072647"/>
<dbReference type="Proteomes" id="UP001652642">
    <property type="component" value="Chromosome 7"/>
</dbReference>
<feature type="chain" id="PRO_5045232012" description="Muellerian-inhibiting factor" evidence="14">
    <location>
        <begin position="20"/>
        <end position="666"/>
    </location>
</feature>
<evidence type="ECO:0000256" key="10">
    <source>
        <dbReference type="ARBA" id="ARBA00023157"/>
    </source>
</evidence>
<keyword evidence="5" id="KW-0964">Secreted</keyword>
<keyword evidence="16" id="KW-1185">Reference proteome</keyword>
<organism evidence="16 17">
    <name type="scientific">Pogona vitticeps</name>
    <name type="common">central bearded dragon</name>
    <dbReference type="NCBI Taxonomy" id="103695"/>
    <lineage>
        <taxon>Eukaryota</taxon>
        <taxon>Metazoa</taxon>
        <taxon>Chordata</taxon>
        <taxon>Craniata</taxon>
        <taxon>Vertebrata</taxon>
        <taxon>Euteleostomi</taxon>
        <taxon>Lepidosauria</taxon>
        <taxon>Squamata</taxon>
        <taxon>Bifurcata</taxon>
        <taxon>Unidentata</taxon>
        <taxon>Episquamata</taxon>
        <taxon>Toxicofera</taxon>
        <taxon>Iguania</taxon>
        <taxon>Acrodonta</taxon>
        <taxon>Agamidae</taxon>
        <taxon>Amphibolurinae</taxon>
        <taxon>Pogona</taxon>
    </lineage>
</organism>
<dbReference type="InterPro" id="IPR001839">
    <property type="entry name" value="TGF-b_C"/>
</dbReference>
<evidence type="ECO:0000256" key="8">
    <source>
        <dbReference type="ARBA" id="ARBA00023030"/>
    </source>
</evidence>
<evidence type="ECO:0000256" key="3">
    <source>
        <dbReference type="ARBA" id="ARBA00011748"/>
    </source>
</evidence>
<sequence length="666" mass="73232">MPVMAGVILVLSLMAEAASVPTKGNLLGELEAPTLREPRDPEEEDVADFGRPWAEDVLELVNRGDVHGRSPASKHFGDGELRSLWPLPSFSSWPHGVPDEPVCQVKLESGDLQSPHLLQVVGLLNSYDSGFLKAVSSSSWGPEELEIFGMCPTDAPHGLLSSLRHMGDSLAVPEENHFLLLHLEEVKWELAATKLRFELAIHTATANTFSLFHLALLVFYRGKEISGAVSPWQKFLVGGEGLSQTQVVCLSQRTRYLVLQASATLGGQTPGQIIMTFSLGIKHLNSTGATLSPQEAQDLLFGFDAQCFTRRTPAVFLLAQRKPAGTAFPPSSFLAADGKVDMIPYLKASDLPGFGASEAPSSPDALAPWMNLSAPIPSSTRRFLEALSQFVHKVLSPSGEPPLASRPHFQLDLGTLEGLPHLQLNLSEKLAVEQLVRVEDHLVVLFPENHQSWAEHQVAQRSLRGRLLDQLLTKLRSVIRDLEALPSFRANVDLFRVLLAFCYYPPGGPGNPSVADAAGAEGSRTAGEKFHSLLLLKALQAVRAWWWESHRDTSRGHRRARHQDDYCRLREFEIDLISTGHIILPSSYNANNCVGPCRSPLSTRIPDHYHHTIFLLRMHEQGAPVTRPPCCIPVKYSQKTMITFTKDGGLVVKAYPNMVAESCGCR</sequence>
<dbReference type="Pfam" id="PF04709">
    <property type="entry name" value="AMH_N"/>
    <property type="match status" value="1"/>
</dbReference>
<evidence type="ECO:0000256" key="13">
    <source>
        <dbReference type="RuleBase" id="RU000354"/>
    </source>
</evidence>
<keyword evidence="7" id="KW-0221">Differentiation</keyword>
<evidence type="ECO:0000259" key="15">
    <source>
        <dbReference type="PROSITE" id="PS51362"/>
    </source>
</evidence>
<dbReference type="SMART" id="SM00204">
    <property type="entry name" value="TGFB"/>
    <property type="match status" value="1"/>
</dbReference>
<dbReference type="PANTHER" id="PTHR15009:SF4">
    <property type="entry name" value="MUELLERIAN-INHIBITING FACTOR"/>
    <property type="match status" value="1"/>
</dbReference>
<evidence type="ECO:0000256" key="14">
    <source>
        <dbReference type="SAM" id="SignalP"/>
    </source>
</evidence>
<evidence type="ECO:0000256" key="12">
    <source>
        <dbReference type="ARBA" id="ARBA00031273"/>
    </source>
</evidence>
<dbReference type="PROSITE" id="PS51362">
    <property type="entry name" value="TGF_BETA_2"/>
    <property type="match status" value="1"/>
</dbReference>
<evidence type="ECO:0000256" key="9">
    <source>
        <dbReference type="ARBA" id="ARBA00023156"/>
    </source>
</evidence>
<evidence type="ECO:0000256" key="1">
    <source>
        <dbReference type="ARBA" id="ARBA00004613"/>
    </source>
</evidence>
<keyword evidence="10" id="KW-1015">Disulfide bond</keyword>
<dbReference type="PROSITE" id="PS00250">
    <property type="entry name" value="TGF_BETA_1"/>
    <property type="match status" value="1"/>
</dbReference>
<evidence type="ECO:0000313" key="17">
    <source>
        <dbReference type="RefSeq" id="XP_072834164.1"/>
    </source>
</evidence>
<dbReference type="RefSeq" id="XP_072834164.1">
    <property type="nucleotide sequence ID" value="XM_072978063.1"/>
</dbReference>
<dbReference type="PANTHER" id="PTHR15009">
    <property type="entry name" value="MUELLERIAN-INHIBITING FACTOR"/>
    <property type="match status" value="1"/>
</dbReference>
<evidence type="ECO:0000256" key="11">
    <source>
        <dbReference type="ARBA" id="ARBA00030008"/>
    </source>
</evidence>
<proteinExistence type="inferred from homology"/>
<evidence type="ECO:0000313" key="16">
    <source>
        <dbReference type="Proteomes" id="UP001652642"/>
    </source>
</evidence>
<dbReference type="InterPro" id="IPR029034">
    <property type="entry name" value="Cystine-knot_cytokine"/>
</dbReference>
<gene>
    <name evidence="17" type="primary">AMH</name>
</gene>
<dbReference type="InterPro" id="IPR006799">
    <property type="entry name" value="AMH_N"/>
</dbReference>
<evidence type="ECO:0000256" key="5">
    <source>
        <dbReference type="ARBA" id="ARBA00022525"/>
    </source>
</evidence>
<comment type="similarity">
    <text evidence="2 13">Belongs to the TGF-beta family.</text>
</comment>
<evidence type="ECO:0000256" key="2">
    <source>
        <dbReference type="ARBA" id="ARBA00006656"/>
    </source>
</evidence>
<evidence type="ECO:0000256" key="7">
    <source>
        <dbReference type="ARBA" id="ARBA00022782"/>
    </source>
</evidence>
<feature type="signal peptide" evidence="14">
    <location>
        <begin position="1"/>
        <end position="19"/>
    </location>
</feature>
<comment type="subcellular location">
    <subcellularLocation>
        <location evidence="1">Secreted</location>
    </subcellularLocation>
</comment>
<feature type="domain" description="TGF-beta family profile" evidence="15">
    <location>
        <begin position="548"/>
        <end position="666"/>
    </location>
</feature>
<dbReference type="CDD" id="cd13757">
    <property type="entry name" value="TGF_beta_AMH"/>
    <property type="match status" value="1"/>
</dbReference>
<evidence type="ECO:0000256" key="6">
    <source>
        <dbReference type="ARBA" id="ARBA00022729"/>
    </source>
</evidence>
<keyword evidence="8 13" id="KW-0339">Growth factor</keyword>
<evidence type="ECO:0000256" key="4">
    <source>
        <dbReference type="ARBA" id="ARBA00020473"/>
    </source>
</evidence>
<name>A0ABM5EM01_9SAUR</name>
<accession>A0ABM5EM01</accession>
<keyword evidence="9" id="KW-0334">Gonadal differentiation</keyword>
<dbReference type="Pfam" id="PF00019">
    <property type="entry name" value="TGF_beta"/>
    <property type="match status" value="1"/>
</dbReference>
<dbReference type="Gene3D" id="2.10.90.10">
    <property type="entry name" value="Cystine-knot cytokines"/>
    <property type="match status" value="1"/>
</dbReference>
<protein>
    <recommendedName>
        <fullName evidence="4">Muellerian-inhibiting factor</fullName>
    </recommendedName>
    <alternativeName>
        <fullName evidence="11">Anti-Muellerian hormone</fullName>
    </alternativeName>
    <alternativeName>
        <fullName evidence="12">Muellerian-inhibiting substance</fullName>
    </alternativeName>
</protein>
<dbReference type="InterPro" id="IPR017948">
    <property type="entry name" value="TGFb_CS"/>
</dbReference>
<dbReference type="InterPro" id="IPR021203">
    <property type="entry name" value="Muellerian-inhibiting_factor"/>
</dbReference>
<comment type="subunit">
    <text evidence="3">Homodimer; disulfide-linked.</text>
</comment>
<reference evidence="17" key="1">
    <citation type="submission" date="2025-08" db="UniProtKB">
        <authorList>
            <consortium name="RefSeq"/>
        </authorList>
    </citation>
    <scope>IDENTIFICATION</scope>
</reference>